<dbReference type="CDD" id="cd18084">
    <property type="entry name" value="RsmE-like"/>
    <property type="match status" value="1"/>
</dbReference>
<sequence length="231" mass="26214">MNSIILRKDQIQGKKAVLTFEQSEHLRNVIKVEIGDELKGTILEEGLTTLKVFTLGEQIEVIVGEILAGKHYPITLSIAASRPPTMKKLFEHCSAMGASRFKIHKAILSDKSYLTSKIYERFEELSLLGLSQSAVFYKSPELHKTYQYEQSLAQDEQRIILSPYAQTKLKDVKIDIERPLTIAIGPERGWTNQEIKEFVDRGFQEVNIGPSIMRVENAAISIMGYLNQLME</sequence>
<evidence type="ECO:0000256" key="7">
    <source>
        <dbReference type="ARBA" id="ARBA00022691"/>
    </source>
</evidence>
<dbReference type="InterPro" id="IPR029028">
    <property type="entry name" value="Alpha/beta_knot_MTases"/>
</dbReference>
<dbReference type="PANTHER" id="PTHR30027">
    <property type="entry name" value="RIBOSOMAL RNA SMALL SUBUNIT METHYLTRANSFERASE E"/>
    <property type="match status" value="1"/>
</dbReference>
<comment type="subcellular location">
    <subcellularLocation>
        <location evidence="1 10">Cytoplasm</location>
    </subcellularLocation>
</comment>
<dbReference type="GO" id="GO:0032259">
    <property type="term" value="P:methylation"/>
    <property type="evidence" value="ECO:0007669"/>
    <property type="project" value="UniProtKB-KW"/>
</dbReference>
<evidence type="ECO:0000313" key="12">
    <source>
        <dbReference type="EMBL" id="RZF22657.1"/>
    </source>
</evidence>
<keyword evidence="4 10" id="KW-0698">rRNA processing</keyword>
<dbReference type="RefSeq" id="WP_114705601.1">
    <property type="nucleotide sequence ID" value="NZ_QDKL01000001.1"/>
</dbReference>
<evidence type="ECO:0000256" key="1">
    <source>
        <dbReference type="ARBA" id="ARBA00004496"/>
    </source>
</evidence>
<dbReference type="GO" id="GO:0008168">
    <property type="term" value="F:methyltransferase activity"/>
    <property type="evidence" value="ECO:0007669"/>
    <property type="project" value="UniProtKB-KW"/>
</dbReference>
<evidence type="ECO:0000256" key="2">
    <source>
        <dbReference type="ARBA" id="ARBA00005528"/>
    </source>
</evidence>
<keyword evidence="6 10" id="KW-0808">Transferase</keyword>
<keyword evidence="3 10" id="KW-0963">Cytoplasm</keyword>
<reference evidence="13" key="1">
    <citation type="journal article" date="2019" name="Int. J. Syst. Evol. Microbiol.">
        <title>Halobacteriovorax valvorus sp. nov., a novel prokaryotic predator isolated from coastal seawater of China.</title>
        <authorList>
            <person name="Chen M.-X."/>
        </authorList>
    </citation>
    <scope>NUCLEOTIDE SEQUENCE [LARGE SCALE GENOMIC DNA]</scope>
    <source>
        <strain evidence="13">BL9</strain>
    </source>
</reference>
<accession>A0ABY0IN54</accession>
<evidence type="ECO:0000256" key="3">
    <source>
        <dbReference type="ARBA" id="ARBA00022490"/>
    </source>
</evidence>
<dbReference type="Gene3D" id="3.40.1280.10">
    <property type="match status" value="1"/>
</dbReference>
<dbReference type="PIRSF" id="PIRSF015601">
    <property type="entry name" value="MTase_slr0722"/>
    <property type="match status" value="1"/>
</dbReference>
<dbReference type="Proteomes" id="UP000443582">
    <property type="component" value="Unassembled WGS sequence"/>
</dbReference>
<dbReference type="EMBL" id="QDKL01000001">
    <property type="protein sequence ID" value="RZF22657.1"/>
    <property type="molecule type" value="Genomic_DNA"/>
</dbReference>
<keyword evidence="13" id="KW-1185">Reference proteome</keyword>
<dbReference type="InterPro" id="IPR029026">
    <property type="entry name" value="tRNA_m1G_MTases_N"/>
</dbReference>
<dbReference type="EC" id="2.1.1.193" evidence="10"/>
<dbReference type="InterPro" id="IPR046886">
    <property type="entry name" value="RsmE_MTase_dom"/>
</dbReference>
<keyword evidence="5 10" id="KW-0489">Methyltransferase</keyword>
<comment type="catalytic activity">
    <reaction evidence="9 10">
        <text>uridine(1498) in 16S rRNA + S-adenosyl-L-methionine = N(3)-methyluridine(1498) in 16S rRNA + S-adenosyl-L-homocysteine + H(+)</text>
        <dbReference type="Rhea" id="RHEA:42920"/>
        <dbReference type="Rhea" id="RHEA-COMP:10283"/>
        <dbReference type="Rhea" id="RHEA-COMP:10284"/>
        <dbReference type="ChEBI" id="CHEBI:15378"/>
        <dbReference type="ChEBI" id="CHEBI:57856"/>
        <dbReference type="ChEBI" id="CHEBI:59789"/>
        <dbReference type="ChEBI" id="CHEBI:65315"/>
        <dbReference type="ChEBI" id="CHEBI:74502"/>
        <dbReference type="EC" id="2.1.1.193"/>
    </reaction>
</comment>
<comment type="function">
    <text evidence="8 10">Specifically methylates the N3 position of the uracil ring of uridine 1498 (m3U1498) in 16S rRNA. Acts on the fully assembled 30S ribosomal subunit.</text>
</comment>
<keyword evidence="7 10" id="KW-0949">S-adenosyl-L-methionine</keyword>
<dbReference type="Pfam" id="PF04452">
    <property type="entry name" value="Methyltrans_RNA"/>
    <property type="match status" value="1"/>
</dbReference>
<comment type="similarity">
    <text evidence="2 10">Belongs to the RNA methyltransferase RsmE family.</text>
</comment>
<feature type="domain" description="Ribosomal RNA small subunit methyltransferase E methyltransferase" evidence="11">
    <location>
        <begin position="72"/>
        <end position="226"/>
    </location>
</feature>
<proteinExistence type="inferred from homology"/>
<dbReference type="NCBIfam" id="TIGR00046">
    <property type="entry name" value="RsmE family RNA methyltransferase"/>
    <property type="match status" value="1"/>
</dbReference>
<evidence type="ECO:0000256" key="4">
    <source>
        <dbReference type="ARBA" id="ARBA00022552"/>
    </source>
</evidence>
<evidence type="ECO:0000256" key="6">
    <source>
        <dbReference type="ARBA" id="ARBA00022679"/>
    </source>
</evidence>
<evidence type="ECO:0000256" key="8">
    <source>
        <dbReference type="ARBA" id="ARBA00025699"/>
    </source>
</evidence>
<protein>
    <recommendedName>
        <fullName evidence="10">Ribosomal RNA small subunit methyltransferase E</fullName>
        <ecNumber evidence="10">2.1.1.193</ecNumber>
    </recommendedName>
</protein>
<gene>
    <name evidence="12" type="ORF">DAY19_02475</name>
</gene>
<evidence type="ECO:0000259" key="11">
    <source>
        <dbReference type="Pfam" id="PF04452"/>
    </source>
</evidence>
<dbReference type="InterPro" id="IPR006700">
    <property type="entry name" value="RsmE"/>
</dbReference>
<evidence type="ECO:0000256" key="5">
    <source>
        <dbReference type="ARBA" id="ARBA00022603"/>
    </source>
</evidence>
<evidence type="ECO:0000256" key="9">
    <source>
        <dbReference type="ARBA" id="ARBA00047944"/>
    </source>
</evidence>
<comment type="caution">
    <text evidence="12">The sequence shown here is derived from an EMBL/GenBank/DDBJ whole genome shotgun (WGS) entry which is preliminary data.</text>
</comment>
<dbReference type="PANTHER" id="PTHR30027:SF3">
    <property type="entry name" value="16S RRNA (URACIL(1498)-N(3))-METHYLTRANSFERASE"/>
    <property type="match status" value="1"/>
</dbReference>
<name>A0ABY0IN54_9BACT</name>
<evidence type="ECO:0000256" key="10">
    <source>
        <dbReference type="PIRNR" id="PIRNR015601"/>
    </source>
</evidence>
<evidence type="ECO:0000313" key="13">
    <source>
        <dbReference type="Proteomes" id="UP000443582"/>
    </source>
</evidence>
<dbReference type="SUPFAM" id="SSF75217">
    <property type="entry name" value="alpha/beta knot"/>
    <property type="match status" value="1"/>
</dbReference>
<organism evidence="12 13">
    <name type="scientific">Halobacteriovorax vibrionivorans</name>
    <dbReference type="NCBI Taxonomy" id="2152716"/>
    <lineage>
        <taxon>Bacteria</taxon>
        <taxon>Pseudomonadati</taxon>
        <taxon>Bdellovibrionota</taxon>
        <taxon>Bacteriovoracia</taxon>
        <taxon>Bacteriovoracales</taxon>
        <taxon>Halobacteriovoraceae</taxon>
        <taxon>Halobacteriovorax</taxon>
    </lineage>
</organism>